<dbReference type="Pfam" id="PF01725">
    <property type="entry name" value="Ham1p_like"/>
    <property type="match status" value="1"/>
</dbReference>
<evidence type="ECO:0000313" key="13">
    <source>
        <dbReference type="Proteomes" id="UP000006791"/>
    </source>
</evidence>
<dbReference type="AlphaFoldDB" id="G2LF59"/>
<dbReference type="InterPro" id="IPR029001">
    <property type="entry name" value="ITPase-like_fam"/>
</dbReference>
<comment type="cofactor">
    <cofactor evidence="10">
        <name>Mg(2+)</name>
        <dbReference type="ChEBI" id="CHEBI:18420"/>
    </cofactor>
    <text evidence="10">Binds 1 Mg(2+) ion per subunit.</text>
</comment>
<evidence type="ECO:0000256" key="11">
    <source>
        <dbReference type="RuleBase" id="RU003781"/>
    </source>
</evidence>
<evidence type="ECO:0000256" key="8">
    <source>
        <dbReference type="ARBA" id="ARBA00051875"/>
    </source>
</evidence>
<keyword evidence="7 10" id="KW-0546">Nucleotide metabolism</keyword>
<accession>G2LF59</accession>
<dbReference type="Proteomes" id="UP000006791">
    <property type="component" value="Chromosome 1"/>
</dbReference>
<keyword evidence="6 10" id="KW-0460">Magnesium</keyword>
<feature type="binding site" evidence="10">
    <location>
        <begin position="11"/>
        <end position="16"/>
    </location>
    <ligand>
        <name>substrate</name>
    </ligand>
</feature>
<dbReference type="HAMAP" id="MF_01405">
    <property type="entry name" value="Non_canon_purine_NTPase"/>
    <property type="match status" value="1"/>
</dbReference>
<proteinExistence type="inferred from homology"/>
<evidence type="ECO:0000256" key="10">
    <source>
        <dbReference type="HAMAP-Rule" id="MF_01405"/>
    </source>
</evidence>
<evidence type="ECO:0000256" key="4">
    <source>
        <dbReference type="ARBA" id="ARBA00022741"/>
    </source>
</evidence>
<dbReference type="SUPFAM" id="SSF52972">
    <property type="entry name" value="ITPase-like"/>
    <property type="match status" value="1"/>
</dbReference>
<dbReference type="EC" id="3.6.1.66" evidence="10"/>
<comment type="function">
    <text evidence="10">Pyrophosphatase that catalyzes the hydrolysis of nucleoside triphosphates to their monophosphate derivatives, with a high preference for the non-canonical purine nucleotides XTP (xanthosine triphosphate), dITP (deoxyinosine triphosphate) and ITP. Seems to function as a house-cleaning enzyme that removes non-canonical purine nucleotides from the nucleotide pool, thus preventing their incorporation into DNA/RNA and avoiding chromosomal lesions.</text>
</comment>
<dbReference type="GO" id="GO:0036222">
    <property type="term" value="F:XTP diphosphatase activity"/>
    <property type="evidence" value="ECO:0007669"/>
    <property type="project" value="UniProtKB-UniRule"/>
</dbReference>
<comment type="catalytic activity">
    <reaction evidence="10">
        <text>ITP + H2O = IMP + diphosphate + H(+)</text>
        <dbReference type="Rhea" id="RHEA:29399"/>
        <dbReference type="ChEBI" id="CHEBI:15377"/>
        <dbReference type="ChEBI" id="CHEBI:15378"/>
        <dbReference type="ChEBI" id="CHEBI:33019"/>
        <dbReference type="ChEBI" id="CHEBI:58053"/>
        <dbReference type="ChEBI" id="CHEBI:61402"/>
        <dbReference type="EC" id="3.6.1.66"/>
    </reaction>
</comment>
<dbReference type="STRING" id="981222.Cabther_A2252"/>
<feature type="binding site" evidence="10">
    <location>
        <position position="178"/>
    </location>
    <ligand>
        <name>substrate</name>
    </ligand>
</feature>
<dbReference type="GO" id="GO:0000166">
    <property type="term" value="F:nucleotide binding"/>
    <property type="evidence" value="ECO:0007669"/>
    <property type="project" value="UniProtKB-KW"/>
</dbReference>
<dbReference type="GO" id="GO:0009146">
    <property type="term" value="P:purine nucleoside triphosphate catabolic process"/>
    <property type="evidence" value="ECO:0007669"/>
    <property type="project" value="UniProtKB-UniRule"/>
</dbReference>
<gene>
    <name evidence="12" type="ordered locus">Cabther_A2252</name>
</gene>
<dbReference type="PANTHER" id="PTHR11067">
    <property type="entry name" value="INOSINE TRIPHOSPHATE PYROPHOSPHATASE/HAM1 PROTEIN"/>
    <property type="match status" value="1"/>
</dbReference>
<evidence type="ECO:0000256" key="2">
    <source>
        <dbReference type="ARBA" id="ARBA00011738"/>
    </source>
</evidence>
<protein>
    <recommendedName>
        <fullName evidence="10">dITP/XTP pyrophosphatase</fullName>
        <ecNumber evidence="10">3.6.1.66</ecNumber>
    </recommendedName>
    <alternativeName>
        <fullName evidence="10">Non-canonical purine NTP pyrophosphatase</fullName>
    </alternativeName>
    <alternativeName>
        <fullName evidence="10">Non-standard purine NTP pyrophosphatase</fullName>
    </alternativeName>
    <alternativeName>
        <fullName evidence="10">Nucleoside-triphosphate diphosphatase</fullName>
    </alternativeName>
    <alternativeName>
        <fullName evidence="10">Nucleoside-triphosphate pyrophosphatase</fullName>
        <shortName evidence="10">NTPase</shortName>
    </alternativeName>
</protein>
<name>G2LF59_CHLTF</name>
<dbReference type="RefSeq" id="WP_014100724.1">
    <property type="nucleotide sequence ID" value="NC_016024.1"/>
</dbReference>
<sequence length="204" mass="21612">MSLSVPLILATRNAGKLHEFRHLLAGVTRQVIGLDAFPSLPPVPETGTTFEENARLKARAVQAQTGGWVIADDSGLCVDALGGAPGVFSARYAGEQASDADNVAKLLAALRDIPAERRTARFVCVLALVTETKEACFTGICTGTLTEAPRGSCGFGYDPLFIPTGDTRTFAEMTPAEKAVYSHRARAAQALVDHLRAGFGNRLP</sequence>
<keyword evidence="13" id="KW-1185">Reference proteome</keyword>
<keyword evidence="5 10" id="KW-0378">Hydrolase</keyword>
<feature type="binding site" evidence="10">
    <location>
        <position position="73"/>
    </location>
    <ligand>
        <name>Mg(2+)</name>
        <dbReference type="ChEBI" id="CHEBI:18420"/>
    </ligand>
</feature>
<dbReference type="GO" id="GO:0046872">
    <property type="term" value="F:metal ion binding"/>
    <property type="evidence" value="ECO:0007669"/>
    <property type="project" value="UniProtKB-KW"/>
</dbReference>
<comment type="caution">
    <text evidence="10">Lacks conserved residue(s) required for the propagation of feature annotation.</text>
</comment>
<organism evidence="12 13">
    <name type="scientific">Chloracidobacterium thermophilum (strain B)</name>
    <dbReference type="NCBI Taxonomy" id="981222"/>
    <lineage>
        <taxon>Bacteria</taxon>
        <taxon>Pseudomonadati</taxon>
        <taxon>Acidobacteriota</taxon>
        <taxon>Terriglobia</taxon>
        <taxon>Terriglobales</taxon>
        <taxon>Acidobacteriaceae</taxon>
        <taxon>Chloracidobacterium</taxon>
    </lineage>
</organism>
<comment type="similarity">
    <text evidence="1 10 11">Belongs to the HAM1 NTPase family.</text>
</comment>
<comment type="catalytic activity">
    <reaction evidence="8 10">
        <text>dITP + H2O = dIMP + diphosphate + H(+)</text>
        <dbReference type="Rhea" id="RHEA:28342"/>
        <dbReference type="ChEBI" id="CHEBI:15377"/>
        <dbReference type="ChEBI" id="CHEBI:15378"/>
        <dbReference type="ChEBI" id="CHEBI:33019"/>
        <dbReference type="ChEBI" id="CHEBI:61194"/>
        <dbReference type="ChEBI" id="CHEBI:61382"/>
        <dbReference type="EC" id="3.6.1.66"/>
    </reaction>
</comment>
<dbReference type="GO" id="GO:0017111">
    <property type="term" value="F:ribonucleoside triphosphate phosphatase activity"/>
    <property type="evidence" value="ECO:0007669"/>
    <property type="project" value="InterPro"/>
</dbReference>
<dbReference type="GO" id="GO:0035870">
    <property type="term" value="F:dITP diphosphatase activity"/>
    <property type="evidence" value="ECO:0007669"/>
    <property type="project" value="UniProtKB-UniRule"/>
</dbReference>
<comment type="subunit">
    <text evidence="2 10">Homodimer.</text>
</comment>
<feature type="binding site" evidence="10">
    <location>
        <begin position="183"/>
        <end position="184"/>
    </location>
    <ligand>
        <name>substrate</name>
    </ligand>
</feature>
<evidence type="ECO:0000313" key="12">
    <source>
        <dbReference type="EMBL" id="AEP12987.1"/>
    </source>
</evidence>
<dbReference type="InterPro" id="IPR020922">
    <property type="entry name" value="dITP/XTP_pyrophosphatase"/>
</dbReference>
<evidence type="ECO:0000256" key="3">
    <source>
        <dbReference type="ARBA" id="ARBA00022723"/>
    </source>
</evidence>
<feature type="binding site" evidence="10">
    <location>
        <begin position="155"/>
        <end position="158"/>
    </location>
    <ligand>
        <name>substrate</name>
    </ligand>
</feature>
<dbReference type="GO" id="GO:0005829">
    <property type="term" value="C:cytosol"/>
    <property type="evidence" value="ECO:0007669"/>
    <property type="project" value="TreeGrafter"/>
</dbReference>
<dbReference type="FunFam" id="3.90.950.10:FF:000001">
    <property type="entry name" value="dITP/XTP pyrophosphatase"/>
    <property type="match status" value="1"/>
</dbReference>
<dbReference type="Gene3D" id="3.90.950.10">
    <property type="match status" value="1"/>
</dbReference>
<feature type="active site" description="Proton acceptor" evidence="10">
    <location>
        <position position="73"/>
    </location>
</feature>
<evidence type="ECO:0000256" key="6">
    <source>
        <dbReference type="ARBA" id="ARBA00022842"/>
    </source>
</evidence>
<dbReference type="KEGG" id="ctm:Cabther_A2252"/>
<dbReference type="GO" id="GO:0036220">
    <property type="term" value="F:ITP diphosphatase activity"/>
    <property type="evidence" value="ECO:0007669"/>
    <property type="project" value="UniProtKB-UniRule"/>
</dbReference>
<keyword evidence="3 10" id="KW-0479">Metal-binding</keyword>
<dbReference type="HOGENOM" id="CLU_082080_0_2_0"/>
<dbReference type="PANTHER" id="PTHR11067:SF9">
    <property type="entry name" value="INOSINE TRIPHOSPHATE PYROPHOSPHATASE"/>
    <property type="match status" value="1"/>
</dbReference>
<reference evidence="12 13" key="1">
    <citation type="journal article" date="2012" name="Environ. Microbiol.">
        <title>Complete genome of Candidatus Chloracidobacterium thermophilum, a chlorophyll-based photoheterotroph belonging to the phylum Acidobacteria.</title>
        <authorList>
            <person name="Garcia Costas A.M."/>
            <person name="Liu Z."/>
            <person name="Tomsho L.P."/>
            <person name="Schuster S.C."/>
            <person name="Ward D.M."/>
            <person name="Bryant D.A."/>
        </authorList>
    </citation>
    <scope>NUCLEOTIDE SEQUENCE [LARGE SCALE GENOMIC DNA]</scope>
    <source>
        <strain evidence="12 13">B</strain>
    </source>
</reference>
<evidence type="ECO:0000256" key="1">
    <source>
        <dbReference type="ARBA" id="ARBA00008023"/>
    </source>
</evidence>
<dbReference type="OrthoDB" id="9807456at2"/>
<evidence type="ECO:0000256" key="5">
    <source>
        <dbReference type="ARBA" id="ARBA00022801"/>
    </source>
</evidence>
<dbReference type="CDD" id="cd00515">
    <property type="entry name" value="HAM1"/>
    <property type="match status" value="1"/>
</dbReference>
<dbReference type="EMBL" id="CP002514">
    <property type="protein sequence ID" value="AEP12987.1"/>
    <property type="molecule type" value="Genomic_DNA"/>
</dbReference>
<evidence type="ECO:0000256" key="7">
    <source>
        <dbReference type="ARBA" id="ARBA00023080"/>
    </source>
</evidence>
<comment type="catalytic activity">
    <reaction evidence="9 10">
        <text>XTP + H2O = XMP + diphosphate + H(+)</text>
        <dbReference type="Rhea" id="RHEA:28610"/>
        <dbReference type="ChEBI" id="CHEBI:15377"/>
        <dbReference type="ChEBI" id="CHEBI:15378"/>
        <dbReference type="ChEBI" id="CHEBI:33019"/>
        <dbReference type="ChEBI" id="CHEBI:57464"/>
        <dbReference type="ChEBI" id="CHEBI:61314"/>
        <dbReference type="EC" id="3.6.1.66"/>
    </reaction>
</comment>
<feature type="binding site" evidence="10">
    <location>
        <position position="74"/>
    </location>
    <ligand>
        <name>substrate</name>
    </ligand>
</feature>
<dbReference type="GO" id="GO:0009117">
    <property type="term" value="P:nucleotide metabolic process"/>
    <property type="evidence" value="ECO:0007669"/>
    <property type="project" value="UniProtKB-KW"/>
</dbReference>
<dbReference type="InterPro" id="IPR002637">
    <property type="entry name" value="RdgB/HAM1"/>
</dbReference>
<keyword evidence="4 10" id="KW-0547">Nucleotide-binding</keyword>
<dbReference type="NCBIfam" id="TIGR00042">
    <property type="entry name" value="RdgB/HAM1 family non-canonical purine NTP pyrophosphatase"/>
    <property type="match status" value="1"/>
</dbReference>
<evidence type="ECO:0000256" key="9">
    <source>
        <dbReference type="ARBA" id="ARBA00052017"/>
    </source>
</evidence>